<evidence type="ECO:0000256" key="6">
    <source>
        <dbReference type="ARBA" id="ARBA00023136"/>
    </source>
</evidence>
<dbReference type="InterPro" id="IPR025713">
    <property type="entry name" value="MotB-like_N_dom"/>
</dbReference>
<gene>
    <name evidence="10" type="ORF">BSU04_38595</name>
</gene>
<accession>A0A226WRM7</accession>
<dbReference type="EMBL" id="MTHB01000256">
    <property type="protein sequence ID" value="OXC73258.1"/>
    <property type="molecule type" value="Genomic_DNA"/>
</dbReference>
<comment type="similarity">
    <text evidence="2">Belongs to the MotB family.</text>
</comment>
<sequence length="240" mass="26596">MKIMSSVSTKLKPNPKFDDEAEILSERWLISYSDLVTTLMVLFIALYAMQLAQHREIETKSLTLAPLEKRSANDVNVQAPRTAALEQVQASRKELISALKAMRDKQEIRVIESARGVEIEINAKILFRSGEAHLMQDSNAVLDQVAAALKEHSAQQILVEGHTDSVPISTAKYESNWELSSARAGSLVRFLVDRGIEPHRLAAIGRADNIPAVMGDDPFARAANRRVVIVVQYDVPASPR</sequence>
<keyword evidence="10" id="KW-0966">Cell projection</keyword>
<reference evidence="11" key="1">
    <citation type="submission" date="2017-01" db="EMBL/GenBank/DDBJ databases">
        <title>Genome Analysis of Deinococcus marmoris KOPRI26562.</title>
        <authorList>
            <person name="Kim J.H."/>
            <person name="Oh H.-M."/>
        </authorList>
    </citation>
    <scope>NUCLEOTIDE SEQUENCE [LARGE SCALE GENOMIC DNA]</scope>
    <source>
        <strain evidence="11">PAMC 26633</strain>
    </source>
</reference>
<dbReference type="eggNOG" id="COG1360">
    <property type="taxonomic scope" value="Bacteria"/>
</dbReference>
<evidence type="ECO:0000256" key="1">
    <source>
        <dbReference type="ARBA" id="ARBA00004162"/>
    </source>
</evidence>
<dbReference type="CDD" id="cd07185">
    <property type="entry name" value="OmpA_C-like"/>
    <property type="match status" value="1"/>
</dbReference>
<evidence type="ECO:0000313" key="10">
    <source>
        <dbReference type="EMBL" id="OXC73258.1"/>
    </source>
</evidence>
<dbReference type="SUPFAM" id="SSF103088">
    <property type="entry name" value="OmpA-like"/>
    <property type="match status" value="1"/>
</dbReference>
<dbReference type="OrthoDB" id="9815217at2"/>
<feature type="transmembrane region" description="Helical" evidence="8">
    <location>
        <begin position="29"/>
        <end position="49"/>
    </location>
</feature>
<evidence type="ECO:0000313" key="11">
    <source>
        <dbReference type="Proteomes" id="UP000214720"/>
    </source>
</evidence>
<dbReference type="Pfam" id="PF13677">
    <property type="entry name" value="MotB_plug"/>
    <property type="match status" value="1"/>
</dbReference>
<dbReference type="Pfam" id="PF00691">
    <property type="entry name" value="OmpA"/>
    <property type="match status" value="1"/>
</dbReference>
<comment type="subcellular location">
    <subcellularLocation>
        <location evidence="1">Cell membrane</location>
        <topology evidence="1">Single-pass membrane protein</topology>
    </subcellularLocation>
</comment>
<dbReference type="PANTHER" id="PTHR30329:SF21">
    <property type="entry name" value="LIPOPROTEIN YIAD-RELATED"/>
    <property type="match status" value="1"/>
</dbReference>
<proteinExistence type="inferred from homology"/>
<evidence type="ECO:0000256" key="3">
    <source>
        <dbReference type="ARBA" id="ARBA00022475"/>
    </source>
</evidence>
<feature type="domain" description="OmpA-like" evidence="9">
    <location>
        <begin position="114"/>
        <end position="235"/>
    </location>
</feature>
<evidence type="ECO:0000256" key="8">
    <source>
        <dbReference type="SAM" id="Phobius"/>
    </source>
</evidence>
<keyword evidence="10" id="KW-0282">Flagellum</keyword>
<dbReference type="PANTHER" id="PTHR30329">
    <property type="entry name" value="STATOR ELEMENT OF FLAGELLAR MOTOR COMPLEX"/>
    <property type="match status" value="1"/>
</dbReference>
<evidence type="ECO:0000256" key="4">
    <source>
        <dbReference type="ARBA" id="ARBA00022692"/>
    </source>
</evidence>
<evidence type="ECO:0000256" key="7">
    <source>
        <dbReference type="PROSITE-ProRule" id="PRU00473"/>
    </source>
</evidence>
<dbReference type="InterPro" id="IPR036737">
    <property type="entry name" value="OmpA-like_sf"/>
</dbReference>
<dbReference type="InterPro" id="IPR050330">
    <property type="entry name" value="Bact_OuterMem_StrucFunc"/>
</dbReference>
<organism evidence="10 11">
    <name type="scientific">Caballeronia sordidicola</name>
    <name type="common">Burkholderia sordidicola</name>
    <dbReference type="NCBI Taxonomy" id="196367"/>
    <lineage>
        <taxon>Bacteria</taxon>
        <taxon>Pseudomonadati</taxon>
        <taxon>Pseudomonadota</taxon>
        <taxon>Betaproteobacteria</taxon>
        <taxon>Burkholderiales</taxon>
        <taxon>Burkholderiaceae</taxon>
        <taxon>Caballeronia</taxon>
    </lineage>
</organism>
<dbReference type="AlphaFoldDB" id="A0A226WRM7"/>
<evidence type="ECO:0000259" key="9">
    <source>
        <dbReference type="PROSITE" id="PS51123"/>
    </source>
</evidence>
<name>A0A226WRM7_CABSO</name>
<evidence type="ECO:0000256" key="2">
    <source>
        <dbReference type="ARBA" id="ARBA00008914"/>
    </source>
</evidence>
<keyword evidence="10" id="KW-0969">Cilium</keyword>
<keyword evidence="5 8" id="KW-1133">Transmembrane helix</keyword>
<dbReference type="InterPro" id="IPR006665">
    <property type="entry name" value="OmpA-like"/>
</dbReference>
<dbReference type="Proteomes" id="UP000214720">
    <property type="component" value="Unassembled WGS sequence"/>
</dbReference>
<dbReference type="PROSITE" id="PS51123">
    <property type="entry name" value="OMPA_2"/>
    <property type="match status" value="1"/>
</dbReference>
<keyword evidence="3" id="KW-1003">Cell membrane</keyword>
<keyword evidence="6 7" id="KW-0472">Membrane</keyword>
<dbReference type="GO" id="GO:0005886">
    <property type="term" value="C:plasma membrane"/>
    <property type="evidence" value="ECO:0007669"/>
    <property type="project" value="UniProtKB-SubCell"/>
</dbReference>
<dbReference type="Gene3D" id="3.30.1330.60">
    <property type="entry name" value="OmpA-like domain"/>
    <property type="match status" value="1"/>
</dbReference>
<comment type="caution">
    <text evidence="10">The sequence shown here is derived from an EMBL/GenBank/DDBJ whole genome shotgun (WGS) entry which is preliminary data.</text>
</comment>
<protein>
    <submittedName>
        <fullName evidence="10">Flagellar motor rotation protein MotB</fullName>
    </submittedName>
</protein>
<keyword evidence="4 8" id="KW-0812">Transmembrane</keyword>
<evidence type="ECO:0000256" key="5">
    <source>
        <dbReference type="ARBA" id="ARBA00022989"/>
    </source>
</evidence>